<comment type="caution">
    <text evidence="1">The sequence shown here is derived from an EMBL/GenBank/DDBJ whole genome shotgun (WGS) entry which is preliminary data.</text>
</comment>
<feature type="non-terminal residue" evidence="1">
    <location>
        <position position="1"/>
    </location>
</feature>
<proteinExistence type="predicted"/>
<keyword evidence="2" id="KW-1185">Reference proteome</keyword>
<reference evidence="1" key="1">
    <citation type="journal article" date="2023" name="IScience">
        <title>Live-bearing cockroach genome reveals convergent evolutionary mechanisms linked to viviparity in insects and beyond.</title>
        <authorList>
            <person name="Fouks B."/>
            <person name="Harrison M.C."/>
            <person name="Mikhailova A.A."/>
            <person name="Marchal E."/>
            <person name="English S."/>
            <person name="Carruthers M."/>
            <person name="Jennings E.C."/>
            <person name="Chiamaka E.L."/>
            <person name="Frigard R.A."/>
            <person name="Pippel M."/>
            <person name="Attardo G.M."/>
            <person name="Benoit J.B."/>
            <person name="Bornberg-Bauer E."/>
            <person name="Tobe S.S."/>
        </authorList>
    </citation>
    <scope>NUCLEOTIDE SEQUENCE</scope>
    <source>
        <strain evidence="1">Stay&amp;Tobe</strain>
    </source>
</reference>
<evidence type="ECO:0000313" key="1">
    <source>
        <dbReference type="EMBL" id="KAJ9601724.1"/>
    </source>
</evidence>
<protein>
    <submittedName>
        <fullName evidence="1">Uncharacterized protein</fullName>
    </submittedName>
</protein>
<feature type="non-terminal residue" evidence="1">
    <location>
        <position position="68"/>
    </location>
</feature>
<organism evidence="1 2">
    <name type="scientific">Diploptera punctata</name>
    <name type="common">Pacific beetle cockroach</name>
    <dbReference type="NCBI Taxonomy" id="6984"/>
    <lineage>
        <taxon>Eukaryota</taxon>
        <taxon>Metazoa</taxon>
        <taxon>Ecdysozoa</taxon>
        <taxon>Arthropoda</taxon>
        <taxon>Hexapoda</taxon>
        <taxon>Insecta</taxon>
        <taxon>Pterygota</taxon>
        <taxon>Neoptera</taxon>
        <taxon>Polyneoptera</taxon>
        <taxon>Dictyoptera</taxon>
        <taxon>Blattodea</taxon>
        <taxon>Blaberoidea</taxon>
        <taxon>Blaberidae</taxon>
        <taxon>Diplopterinae</taxon>
        <taxon>Diploptera</taxon>
    </lineage>
</organism>
<name>A0AAD8ETN9_DIPPU</name>
<accession>A0AAD8ETN9</accession>
<dbReference type="Proteomes" id="UP001233999">
    <property type="component" value="Unassembled WGS sequence"/>
</dbReference>
<dbReference type="EMBL" id="JASPKZ010000004">
    <property type="protein sequence ID" value="KAJ9601724.1"/>
    <property type="molecule type" value="Genomic_DNA"/>
</dbReference>
<reference evidence="1" key="2">
    <citation type="submission" date="2023-05" db="EMBL/GenBank/DDBJ databases">
        <authorList>
            <person name="Fouks B."/>
        </authorList>
    </citation>
    <scope>NUCLEOTIDE SEQUENCE</scope>
    <source>
        <strain evidence="1">Stay&amp;Tobe</strain>
        <tissue evidence="1">Testes</tissue>
    </source>
</reference>
<dbReference type="AlphaFoldDB" id="A0AAD8ETN9"/>
<evidence type="ECO:0000313" key="2">
    <source>
        <dbReference type="Proteomes" id="UP001233999"/>
    </source>
</evidence>
<sequence length="68" mass="7753">SIDRAVGYQLARKLDSLGIGRLKYGNRLSKILMDEYKSSSLNVSNAFCDSRWMTSMSSKRCPRSRIFS</sequence>
<gene>
    <name evidence="1" type="ORF">L9F63_000115</name>
</gene>